<dbReference type="PANTHER" id="PTHR10993:SF7">
    <property type="entry name" value="LIPOYLTRANSFERASE 2, MITOCHONDRIAL-RELATED"/>
    <property type="match status" value="1"/>
</dbReference>
<name>A0ABX6EYN9_KLUMA</name>
<keyword evidence="5" id="KW-0012">Acyltransferase</keyword>
<comment type="similarity">
    <text evidence="2">Belongs to the LipB family.</text>
</comment>
<reference evidence="7 8" key="1">
    <citation type="submission" date="2016-03" db="EMBL/GenBank/DDBJ databases">
        <title>How can Kluyveromyces marxianus grow so fast - potential evolutionary course in Saccharomyces Complex revealed by comparative genomics.</title>
        <authorList>
            <person name="Mo W."/>
            <person name="Lu W."/>
            <person name="Yang X."/>
            <person name="Qi J."/>
            <person name="Lv H."/>
        </authorList>
    </citation>
    <scope>NUCLEOTIDE SEQUENCE [LARGE SCALE GENOMIC DNA]</scope>
    <source>
        <strain evidence="7 8">FIM1</strain>
    </source>
</reference>
<evidence type="ECO:0000256" key="5">
    <source>
        <dbReference type="ARBA" id="ARBA00023315"/>
    </source>
</evidence>
<feature type="domain" description="BPL/LPL catalytic" evidence="6">
    <location>
        <begin position="169"/>
        <end position="372"/>
    </location>
</feature>
<dbReference type="NCBIfam" id="TIGR00214">
    <property type="entry name" value="lipB"/>
    <property type="match status" value="1"/>
</dbReference>
<dbReference type="PROSITE" id="PS51733">
    <property type="entry name" value="BPL_LPL_CATALYTIC"/>
    <property type="match status" value="1"/>
</dbReference>
<dbReference type="PROSITE" id="PS01313">
    <property type="entry name" value="LIPB"/>
    <property type="match status" value="1"/>
</dbReference>
<dbReference type="SUPFAM" id="SSF55681">
    <property type="entry name" value="Class II aaRS and biotin synthetases"/>
    <property type="match status" value="1"/>
</dbReference>
<evidence type="ECO:0000313" key="8">
    <source>
        <dbReference type="Proteomes" id="UP000422736"/>
    </source>
</evidence>
<dbReference type="InterPro" id="IPR020605">
    <property type="entry name" value="Octanoyltransferase_CS"/>
</dbReference>
<dbReference type="InterPro" id="IPR045864">
    <property type="entry name" value="aa-tRNA-synth_II/BPL/LPL"/>
</dbReference>
<evidence type="ECO:0000256" key="3">
    <source>
        <dbReference type="ARBA" id="ARBA00012334"/>
    </source>
</evidence>
<dbReference type="Proteomes" id="UP000422736">
    <property type="component" value="Chromosome 5"/>
</dbReference>
<protein>
    <recommendedName>
        <fullName evidence="3">lipoyl(octanoyl) transferase</fullName>
        <ecNumber evidence="3">2.3.1.181</ecNumber>
    </recommendedName>
</protein>
<evidence type="ECO:0000256" key="1">
    <source>
        <dbReference type="ARBA" id="ARBA00004821"/>
    </source>
</evidence>
<gene>
    <name evidence="7" type="primary">LIPB</name>
    <name evidence="7" type="ORF">FIM1_3668</name>
</gene>
<evidence type="ECO:0000259" key="6">
    <source>
        <dbReference type="PROSITE" id="PS51733"/>
    </source>
</evidence>
<keyword evidence="4" id="KW-0808">Transferase</keyword>
<dbReference type="EMBL" id="CP015058">
    <property type="protein sequence ID" value="QGN16941.1"/>
    <property type="molecule type" value="Genomic_DNA"/>
</dbReference>
<evidence type="ECO:0000256" key="2">
    <source>
        <dbReference type="ARBA" id="ARBA00007907"/>
    </source>
</evidence>
<sequence length="387" mass="44055">MFCIIKILEYRNSLIVIVKIAKEGFSFERANIYKPLNCRTLKYLSKISILMLKRGVIYECSAHAFCRVKSACQVTLTGTRYHSTLNCRSNVKTQPIDKSSQKIRHLQFVKQIPFEDGVRLQEKFVRAHLDIKQLQSKIKNRIAKLQQEHGMEIQLNPHEQSIIDSIAEMKPNPIILTFEFEPTYSGGKRIKKHITQQEIDKYENFVPSQQTENKKPKFVQVERGGQITFHGPGQMVAYIILDLKTFKDFPAKCLVSTIEDAAINTLKNVKKYKDSDEQLNLVAKKTGDTGVWVSADEKIGSIGIHVRRSITSHGVCINVDPDLSYMNSFTMCGLPDKIATSIRDQFPESTTSVNEVAVKFVNEFAKLVGVNTVERVQLDELPIDENE</sequence>
<dbReference type="Pfam" id="PF21948">
    <property type="entry name" value="LplA-B_cat"/>
    <property type="match status" value="1"/>
</dbReference>
<dbReference type="PANTHER" id="PTHR10993">
    <property type="entry name" value="OCTANOYLTRANSFERASE"/>
    <property type="match status" value="1"/>
</dbReference>
<dbReference type="InterPro" id="IPR000544">
    <property type="entry name" value="Octanoyltransferase"/>
</dbReference>
<proteinExistence type="inferred from homology"/>
<dbReference type="Gene3D" id="3.30.930.10">
    <property type="entry name" value="Bira Bifunctional Protein, Domain 2"/>
    <property type="match status" value="1"/>
</dbReference>
<dbReference type="CDD" id="cd16444">
    <property type="entry name" value="LipB"/>
    <property type="match status" value="1"/>
</dbReference>
<evidence type="ECO:0000256" key="4">
    <source>
        <dbReference type="ARBA" id="ARBA00022679"/>
    </source>
</evidence>
<organism evidence="7 8">
    <name type="scientific">Kluyveromyces marxianus</name>
    <name type="common">Yeast</name>
    <name type="synonym">Candida kefyr</name>
    <dbReference type="NCBI Taxonomy" id="4911"/>
    <lineage>
        <taxon>Eukaryota</taxon>
        <taxon>Fungi</taxon>
        <taxon>Dikarya</taxon>
        <taxon>Ascomycota</taxon>
        <taxon>Saccharomycotina</taxon>
        <taxon>Saccharomycetes</taxon>
        <taxon>Saccharomycetales</taxon>
        <taxon>Saccharomycetaceae</taxon>
        <taxon>Kluyveromyces</taxon>
    </lineage>
</organism>
<dbReference type="InterPro" id="IPR004143">
    <property type="entry name" value="BPL_LPL_catalytic"/>
</dbReference>
<dbReference type="EC" id="2.3.1.181" evidence="3"/>
<accession>A0ABX6EYN9</accession>
<comment type="pathway">
    <text evidence="1">Protein modification; protein lipoylation via endogenous pathway; protein N(6)-(lipoyl)lysine from octanoyl-[acyl-carrier-protein]: step 1/2.</text>
</comment>
<keyword evidence="8" id="KW-1185">Reference proteome</keyword>
<evidence type="ECO:0000313" key="7">
    <source>
        <dbReference type="EMBL" id="QGN16941.1"/>
    </source>
</evidence>